<evidence type="ECO:0000313" key="2">
    <source>
        <dbReference type="RefSeq" id="XP_010958008.1"/>
    </source>
</evidence>
<sequence>MEQSSDHPHNYSQLMLPNTKQTTESCLSASQFPSPHSEIPNQSPASPKGENPNQRPFRDEAGRGKVPTKALPRARPTNKEGHPGVLTRDPVTQRRLNRCSPQIPLPRPDGGLQTQSPAPEGGRTQRGAGPAGEAAGKERAGFSLLRKPRGSPQNQAHRSTSRKAAPVAQTANLKRRRLKIPPVLLDRGPQTAGPGELQTGRGAAGPEPRAAPSPCGQAPTAERIPSPRGLGSLTLRRPGVWTQLWKVLAPNSLAPGRPAPFGEGPPRRPERSEPRLLLPPGGGARAGVDPRRAQTLGPA</sequence>
<gene>
    <name evidence="2" type="primary">LOC105072692</name>
</gene>
<feature type="region of interest" description="Disordered" evidence="1">
    <location>
        <begin position="249"/>
        <end position="299"/>
    </location>
</feature>
<feature type="region of interest" description="Disordered" evidence="1">
    <location>
        <begin position="1"/>
        <end position="233"/>
    </location>
</feature>
<feature type="compositionally biased region" description="Low complexity" evidence="1">
    <location>
        <begin position="200"/>
        <end position="214"/>
    </location>
</feature>
<proteinExistence type="predicted"/>
<dbReference type="AlphaFoldDB" id="A0A9W3EWM3"/>
<organism evidence="2">
    <name type="scientific">Camelus bactrianus</name>
    <name type="common">Bactrian camel</name>
    <dbReference type="NCBI Taxonomy" id="9837"/>
    <lineage>
        <taxon>Eukaryota</taxon>
        <taxon>Metazoa</taxon>
        <taxon>Chordata</taxon>
        <taxon>Craniata</taxon>
        <taxon>Vertebrata</taxon>
        <taxon>Euteleostomi</taxon>
        <taxon>Mammalia</taxon>
        <taxon>Eutheria</taxon>
        <taxon>Laurasiatheria</taxon>
        <taxon>Artiodactyla</taxon>
        <taxon>Tylopoda</taxon>
        <taxon>Camelidae</taxon>
        <taxon>Camelus</taxon>
    </lineage>
</organism>
<evidence type="ECO:0000256" key="1">
    <source>
        <dbReference type="SAM" id="MobiDB-lite"/>
    </source>
</evidence>
<accession>A0A9W3EWM3</accession>
<feature type="compositionally biased region" description="Low complexity" evidence="1">
    <location>
        <begin position="255"/>
        <end position="264"/>
    </location>
</feature>
<protein>
    <submittedName>
        <fullName evidence="2">Proline-rich protein HaeIII subfamily 1-like</fullName>
    </submittedName>
</protein>
<dbReference type="KEGG" id="cbai:105072692"/>
<dbReference type="RefSeq" id="XP_010958008.1">
    <property type="nucleotide sequence ID" value="XM_010959706.1"/>
</dbReference>
<feature type="compositionally biased region" description="Polar residues" evidence="1">
    <location>
        <begin position="10"/>
        <end position="45"/>
    </location>
</feature>
<reference evidence="2" key="1">
    <citation type="submission" date="2025-08" db="UniProtKB">
        <authorList>
            <consortium name="RefSeq"/>
        </authorList>
    </citation>
    <scope>IDENTIFICATION</scope>
    <source>
        <tissue evidence="2">Blood</tissue>
    </source>
</reference>
<name>A0A9W3EWM3_CAMBA</name>
<feature type="compositionally biased region" description="Basic and acidic residues" evidence="1">
    <location>
        <begin position="265"/>
        <end position="274"/>
    </location>
</feature>